<keyword evidence="2" id="KW-0547">Nucleotide-binding</keyword>
<dbReference type="InterPro" id="IPR027417">
    <property type="entry name" value="P-loop_NTPase"/>
</dbReference>
<dbReference type="PANTHER" id="PTHR43394">
    <property type="entry name" value="ATP-DEPENDENT PERMEASE MDL1, MITOCHONDRIAL"/>
    <property type="match status" value="1"/>
</dbReference>
<proteinExistence type="predicted"/>
<dbReference type="Pfam" id="PF00005">
    <property type="entry name" value="ABC_tran"/>
    <property type="match status" value="1"/>
</dbReference>
<dbReference type="Proteomes" id="UP001589830">
    <property type="component" value="Unassembled WGS sequence"/>
</dbReference>
<dbReference type="InterPro" id="IPR003439">
    <property type="entry name" value="ABC_transporter-like_ATP-bd"/>
</dbReference>
<organism evidence="2 3">
    <name type="scientific">Thermus composti</name>
    <dbReference type="NCBI Taxonomy" id="532059"/>
    <lineage>
        <taxon>Bacteria</taxon>
        <taxon>Thermotogati</taxon>
        <taxon>Deinococcota</taxon>
        <taxon>Deinococci</taxon>
        <taxon>Thermales</taxon>
        <taxon>Thermaceae</taxon>
        <taxon>Thermus</taxon>
    </lineage>
</organism>
<name>A0ABV6Q246_9DEIN</name>
<accession>A0ABV6Q246</accession>
<sequence length="154" mass="17181">MEENIALADPDAEPDPHRVEEAARLGGAWELFLRLGPKALLSKAFGGTELSLGEWQRVALARAFFRKAQLLVLDEPTASLDPKEEAHLYGRFAQMAQGKTVLLITHRLGSVRAADRILVLREGRLVEEGPHEALLQRSGTYAELWRLQAQLYQA</sequence>
<dbReference type="RefSeq" id="WP_268239064.1">
    <property type="nucleotide sequence ID" value="NZ_BMPJ01000019.1"/>
</dbReference>
<gene>
    <name evidence="2" type="ORF">ACFFFP_08475</name>
</gene>
<dbReference type="GO" id="GO:0005524">
    <property type="term" value="F:ATP binding"/>
    <property type="evidence" value="ECO:0007669"/>
    <property type="project" value="UniProtKB-KW"/>
</dbReference>
<evidence type="ECO:0000259" key="1">
    <source>
        <dbReference type="Pfam" id="PF00005"/>
    </source>
</evidence>
<keyword evidence="2" id="KW-0067">ATP-binding</keyword>
<reference evidence="2 3" key="1">
    <citation type="submission" date="2024-09" db="EMBL/GenBank/DDBJ databases">
        <authorList>
            <person name="Sun Q."/>
            <person name="Mori K."/>
        </authorList>
    </citation>
    <scope>NUCLEOTIDE SEQUENCE [LARGE SCALE GENOMIC DNA]</scope>
    <source>
        <strain evidence="2 3">NCAIM B.02340</strain>
    </source>
</reference>
<dbReference type="PANTHER" id="PTHR43394:SF1">
    <property type="entry name" value="ATP-BINDING CASSETTE SUB-FAMILY B MEMBER 10, MITOCHONDRIAL"/>
    <property type="match status" value="1"/>
</dbReference>
<comment type="caution">
    <text evidence="2">The sequence shown here is derived from an EMBL/GenBank/DDBJ whole genome shotgun (WGS) entry which is preliminary data.</text>
</comment>
<protein>
    <submittedName>
        <fullName evidence="2">ATP-binding cassette domain-containing protein</fullName>
    </submittedName>
</protein>
<dbReference type="EMBL" id="JBHLTW010000037">
    <property type="protein sequence ID" value="MFC0596195.1"/>
    <property type="molecule type" value="Genomic_DNA"/>
</dbReference>
<feature type="domain" description="ABC transporter" evidence="1">
    <location>
        <begin position="28"/>
        <end position="78"/>
    </location>
</feature>
<dbReference type="InterPro" id="IPR039421">
    <property type="entry name" value="Type_1_exporter"/>
</dbReference>
<evidence type="ECO:0000313" key="2">
    <source>
        <dbReference type="EMBL" id="MFC0596195.1"/>
    </source>
</evidence>
<evidence type="ECO:0000313" key="3">
    <source>
        <dbReference type="Proteomes" id="UP001589830"/>
    </source>
</evidence>
<keyword evidence="3" id="KW-1185">Reference proteome</keyword>
<dbReference type="Gene3D" id="3.40.50.300">
    <property type="entry name" value="P-loop containing nucleotide triphosphate hydrolases"/>
    <property type="match status" value="1"/>
</dbReference>
<dbReference type="SUPFAM" id="SSF52540">
    <property type="entry name" value="P-loop containing nucleoside triphosphate hydrolases"/>
    <property type="match status" value="1"/>
</dbReference>